<dbReference type="OrthoDB" id="9783700at2"/>
<gene>
    <name evidence="2" type="ORF">FSZ31_01435</name>
</gene>
<keyword evidence="1" id="KW-0732">Signal</keyword>
<organism evidence="2 3">
    <name type="scientific">Flavisphingopyxis soli</name>
    <dbReference type="NCBI Taxonomy" id="2601267"/>
    <lineage>
        <taxon>Bacteria</taxon>
        <taxon>Pseudomonadati</taxon>
        <taxon>Pseudomonadota</taxon>
        <taxon>Alphaproteobacteria</taxon>
        <taxon>Sphingomonadales</taxon>
        <taxon>Sphingopyxidaceae</taxon>
        <taxon>Flavisphingopyxis</taxon>
    </lineage>
</organism>
<dbReference type="Gene3D" id="2.130.10.10">
    <property type="entry name" value="YVTN repeat-like/Quinoprotein amine dehydrogenase"/>
    <property type="match status" value="1"/>
</dbReference>
<keyword evidence="3" id="KW-1185">Reference proteome</keyword>
<dbReference type="PANTHER" id="PTHR31270:SF1">
    <property type="entry name" value="GLUTAMINYL-PEPTIDE CYCLOTRANSFERASE"/>
    <property type="match status" value="1"/>
</dbReference>
<evidence type="ECO:0000313" key="2">
    <source>
        <dbReference type="EMBL" id="TXC73446.1"/>
    </source>
</evidence>
<protein>
    <submittedName>
        <fullName evidence="2">Glutaminyl-peptide cyclotransferase</fullName>
    </submittedName>
</protein>
<evidence type="ECO:0000256" key="1">
    <source>
        <dbReference type="SAM" id="SignalP"/>
    </source>
</evidence>
<dbReference type="InterPro" id="IPR007788">
    <property type="entry name" value="QCT"/>
</dbReference>
<reference evidence="2 3" key="1">
    <citation type="submission" date="2019-08" db="EMBL/GenBank/DDBJ databases">
        <title>Sphingorhabdus soil sp. nov., isolated from arctic soil.</title>
        <authorList>
            <person name="Liu Y."/>
        </authorList>
    </citation>
    <scope>NUCLEOTIDE SEQUENCE [LARGE SCALE GENOMIC DNA]</scope>
    <source>
        <strain evidence="2 3">D-2Q-5-6</strain>
    </source>
</reference>
<dbReference type="GO" id="GO:0016603">
    <property type="term" value="F:glutaminyl-peptide cyclotransferase activity"/>
    <property type="evidence" value="ECO:0007669"/>
    <property type="project" value="InterPro"/>
</dbReference>
<feature type="signal peptide" evidence="1">
    <location>
        <begin position="1"/>
        <end position="34"/>
    </location>
</feature>
<dbReference type="SUPFAM" id="SSF50969">
    <property type="entry name" value="YVTN repeat-like/Quinoprotein amine dehydrogenase"/>
    <property type="match status" value="1"/>
</dbReference>
<dbReference type="Proteomes" id="UP000321129">
    <property type="component" value="Unassembled WGS sequence"/>
</dbReference>
<dbReference type="InterPro" id="IPR015943">
    <property type="entry name" value="WD40/YVTN_repeat-like_dom_sf"/>
</dbReference>
<dbReference type="EMBL" id="VOPY01000001">
    <property type="protein sequence ID" value="TXC73446.1"/>
    <property type="molecule type" value="Genomic_DNA"/>
</dbReference>
<evidence type="ECO:0000313" key="3">
    <source>
        <dbReference type="Proteomes" id="UP000321129"/>
    </source>
</evidence>
<accession>A0A5C6UMV3</accession>
<dbReference type="Pfam" id="PF05096">
    <property type="entry name" value="Glu_cyclase_2"/>
    <property type="match status" value="1"/>
</dbReference>
<name>A0A5C6UMV3_9SPHN</name>
<proteinExistence type="predicted"/>
<dbReference type="AlphaFoldDB" id="A0A5C6UMV3"/>
<comment type="caution">
    <text evidence="2">The sequence shown here is derived from an EMBL/GenBank/DDBJ whole genome shotgun (WGS) entry which is preliminary data.</text>
</comment>
<dbReference type="PANTHER" id="PTHR31270">
    <property type="entry name" value="GLUTAMINYL-PEPTIDE CYCLOTRANSFERASE"/>
    <property type="match status" value="1"/>
</dbReference>
<dbReference type="RefSeq" id="WP_147121282.1">
    <property type="nucleotide sequence ID" value="NZ_VOPY01000001.1"/>
</dbReference>
<feature type="chain" id="PRO_5023131552" evidence="1">
    <location>
        <begin position="35"/>
        <end position="277"/>
    </location>
</feature>
<sequence length="277" mass="29828">MAFNDARLRTTGCRALSYLAFAAALAGCAVPSPAESVAQPSAQPAAKPVAQIGYRIAARYPHDVTAFTEGLFWRDGLLFESTGLEGHSRIVAREARTGRLVRQRELDPRIFGEGIAPAGNRLVSLTWMGGQGFIWSLDDFAPLGAFSYAGEGWGLAATPTDLVMSDGSETLRFLDPERLTTRRILTVTLDGAPLTRLNELEWVDGVIYANVWQSDLIVRIDPATGRVTGTIDIAPLTAEAGGDMSVKTPNGIAWDPVAKQLLVTGKLWPTIFALTLD</sequence>
<keyword evidence="2" id="KW-0808">Transferase</keyword>
<dbReference type="PROSITE" id="PS51257">
    <property type="entry name" value="PROKAR_LIPOPROTEIN"/>
    <property type="match status" value="1"/>
</dbReference>
<dbReference type="InterPro" id="IPR011044">
    <property type="entry name" value="Quino_amine_DH_bsu"/>
</dbReference>